<proteinExistence type="predicted"/>
<sequence>MFSLVCTTEKNRHRTVECVWGAFALRTLMWKMDGPVTRNLSAVLNELSKMQNVVWAELDGLFIENLSIAKWIKNALL</sequence>
<evidence type="ECO:0000313" key="1">
    <source>
        <dbReference type="EnsemblMetazoa" id="CJA29267.1"/>
    </source>
</evidence>
<dbReference type="AlphaFoldDB" id="A0A8R1IG82"/>
<reference evidence="1" key="2">
    <citation type="submission" date="2022-06" db="UniProtKB">
        <authorList>
            <consortium name="EnsemblMetazoa"/>
        </authorList>
    </citation>
    <scope>IDENTIFICATION</scope>
    <source>
        <strain evidence="1">DF5081</strain>
    </source>
</reference>
<name>A0A8R1IG82_CAEJA</name>
<organism evidence="1 2">
    <name type="scientific">Caenorhabditis japonica</name>
    <dbReference type="NCBI Taxonomy" id="281687"/>
    <lineage>
        <taxon>Eukaryota</taxon>
        <taxon>Metazoa</taxon>
        <taxon>Ecdysozoa</taxon>
        <taxon>Nematoda</taxon>
        <taxon>Chromadorea</taxon>
        <taxon>Rhabditida</taxon>
        <taxon>Rhabditina</taxon>
        <taxon>Rhabditomorpha</taxon>
        <taxon>Rhabditoidea</taxon>
        <taxon>Rhabditidae</taxon>
        <taxon>Peloderinae</taxon>
        <taxon>Caenorhabditis</taxon>
    </lineage>
</organism>
<accession>A0A8R1IG82</accession>
<evidence type="ECO:0000313" key="2">
    <source>
        <dbReference type="Proteomes" id="UP000005237"/>
    </source>
</evidence>
<dbReference type="Proteomes" id="UP000005237">
    <property type="component" value="Unassembled WGS sequence"/>
</dbReference>
<protein>
    <submittedName>
        <fullName evidence="1">Uncharacterized protein</fullName>
    </submittedName>
</protein>
<dbReference type="EnsemblMetazoa" id="CJA29267.1">
    <property type="protein sequence ID" value="CJA29267.1"/>
    <property type="gene ID" value="WBGene00184841"/>
</dbReference>
<keyword evidence="2" id="KW-1185">Reference proteome</keyword>
<reference evidence="2" key="1">
    <citation type="submission" date="2010-08" db="EMBL/GenBank/DDBJ databases">
        <authorList>
            <consortium name="Caenorhabditis japonica Sequencing Consortium"/>
            <person name="Wilson R.K."/>
        </authorList>
    </citation>
    <scope>NUCLEOTIDE SEQUENCE [LARGE SCALE GENOMIC DNA]</scope>
    <source>
        <strain evidence="2">DF5081</strain>
    </source>
</reference>